<dbReference type="SUPFAM" id="SSF74924">
    <property type="entry name" value="Cap-Gly domain"/>
    <property type="match status" value="6"/>
</dbReference>
<dbReference type="GO" id="GO:0005819">
    <property type="term" value="C:spindle"/>
    <property type="evidence" value="ECO:0007669"/>
    <property type="project" value="UniProtKB-SubCell"/>
</dbReference>
<feature type="domain" description="CAP-Gly" evidence="9">
    <location>
        <begin position="535"/>
        <end position="578"/>
    </location>
</feature>
<evidence type="ECO:0000256" key="5">
    <source>
        <dbReference type="ARBA" id="ARBA00023054"/>
    </source>
</evidence>
<keyword evidence="2" id="KW-0963">Cytoplasm</keyword>
<feature type="compositionally biased region" description="Basic and acidic residues" evidence="8">
    <location>
        <begin position="269"/>
        <end position="281"/>
    </location>
</feature>
<dbReference type="GO" id="GO:0005874">
    <property type="term" value="C:microtubule"/>
    <property type="evidence" value="ECO:0007669"/>
    <property type="project" value="UniProtKB-KW"/>
</dbReference>
<proteinExistence type="predicted"/>
<comment type="caution">
    <text evidence="10">The sequence shown here is derived from an EMBL/GenBank/DDBJ whole genome shotgun (WGS) entry which is preliminary data.</text>
</comment>
<dbReference type="AlphaFoldDB" id="X6NYY7"/>
<comment type="subcellular location">
    <subcellularLocation>
        <location evidence="1">Cytoplasm</location>
        <location evidence="1">Cytoskeleton</location>
        <location evidence="1">Spindle</location>
    </subcellularLocation>
</comment>
<feature type="domain" description="CAP-Gly" evidence="9">
    <location>
        <begin position="337"/>
        <end position="386"/>
    </location>
</feature>
<evidence type="ECO:0000259" key="9">
    <source>
        <dbReference type="PROSITE" id="PS50245"/>
    </source>
</evidence>
<dbReference type="Pfam" id="PF01302">
    <property type="entry name" value="CAP_GLY"/>
    <property type="match status" value="6"/>
</dbReference>
<organism evidence="10 11">
    <name type="scientific">Reticulomyxa filosa</name>
    <dbReference type="NCBI Taxonomy" id="46433"/>
    <lineage>
        <taxon>Eukaryota</taxon>
        <taxon>Sar</taxon>
        <taxon>Rhizaria</taxon>
        <taxon>Retaria</taxon>
        <taxon>Foraminifera</taxon>
        <taxon>Monothalamids</taxon>
        <taxon>Reticulomyxidae</taxon>
        <taxon>Reticulomyxa</taxon>
    </lineage>
</organism>
<evidence type="ECO:0000256" key="7">
    <source>
        <dbReference type="SAM" id="Coils"/>
    </source>
</evidence>
<keyword evidence="5 7" id="KW-0175">Coiled coil</keyword>
<reference evidence="10 11" key="1">
    <citation type="journal article" date="2013" name="Curr. Biol.">
        <title>The Genome of the Foraminiferan Reticulomyxa filosa.</title>
        <authorList>
            <person name="Glockner G."/>
            <person name="Hulsmann N."/>
            <person name="Schleicher M."/>
            <person name="Noegel A.A."/>
            <person name="Eichinger L."/>
            <person name="Gallinger C."/>
            <person name="Pawlowski J."/>
            <person name="Sierra R."/>
            <person name="Euteneuer U."/>
            <person name="Pillet L."/>
            <person name="Moustafa A."/>
            <person name="Platzer M."/>
            <person name="Groth M."/>
            <person name="Szafranski K."/>
            <person name="Schliwa M."/>
        </authorList>
    </citation>
    <scope>NUCLEOTIDE SEQUENCE [LARGE SCALE GENOMIC DNA]</scope>
</reference>
<dbReference type="PANTHER" id="PTHR18916:SF6">
    <property type="entry name" value="DYNACTIN SUBUNIT 1"/>
    <property type="match status" value="1"/>
</dbReference>
<gene>
    <name evidence="10" type="ORF">RFI_05930</name>
</gene>
<dbReference type="PROSITE" id="PS50245">
    <property type="entry name" value="CAP_GLY_2"/>
    <property type="match status" value="5"/>
</dbReference>
<feature type="coiled-coil region" evidence="7">
    <location>
        <begin position="194"/>
        <end position="221"/>
    </location>
</feature>
<evidence type="ECO:0000256" key="8">
    <source>
        <dbReference type="SAM" id="MobiDB-lite"/>
    </source>
</evidence>
<feature type="domain" description="CAP-Gly" evidence="9">
    <location>
        <begin position="104"/>
        <end position="142"/>
    </location>
</feature>
<dbReference type="Proteomes" id="UP000023152">
    <property type="component" value="Unassembled WGS sequence"/>
</dbReference>
<evidence type="ECO:0000256" key="6">
    <source>
        <dbReference type="ARBA" id="ARBA00023212"/>
    </source>
</evidence>
<dbReference type="InterPro" id="IPR000938">
    <property type="entry name" value="CAP-Gly_domain"/>
</dbReference>
<keyword evidence="6" id="KW-0206">Cytoskeleton</keyword>
<dbReference type="InterPro" id="IPR036859">
    <property type="entry name" value="CAP-Gly_dom_sf"/>
</dbReference>
<accession>X6NYY7</accession>
<feature type="region of interest" description="Disordered" evidence="8">
    <location>
        <begin position="235"/>
        <end position="305"/>
    </location>
</feature>
<evidence type="ECO:0000313" key="11">
    <source>
        <dbReference type="Proteomes" id="UP000023152"/>
    </source>
</evidence>
<evidence type="ECO:0000313" key="10">
    <source>
        <dbReference type="EMBL" id="ETO31191.1"/>
    </source>
</evidence>
<name>X6NYY7_RETFI</name>
<protein>
    <recommendedName>
        <fullName evidence="9">CAP-Gly domain-containing protein</fullName>
    </recommendedName>
</protein>
<evidence type="ECO:0000256" key="3">
    <source>
        <dbReference type="ARBA" id="ARBA00022701"/>
    </source>
</evidence>
<feature type="compositionally biased region" description="Basic and acidic residues" evidence="8">
    <location>
        <begin position="246"/>
        <end position="257"/>
    </location>
</feature>
<feature type="non-terminal residue" evidence="10">
    <location>
        <position position="729"/>
    </location>
</feature>
<dbReference type="Gene3D" id="2.30.30.190">
    <property type="entry name" value="CAP Gly-rich-like domain"/>
    <property type="match status" value="6"/>
</dbReference>
<keyword evidence="4" id="KW-0243">Dynein</keyword>
<evidence type="ECO:0000256" key="1">
    <source>
        <dbReference type="ARBA" id="ARBA00004186"/>
    </source>
</evidence>
<dbReference type="OrthoDB" id="2130750at2759"/>
<keyword evidence="11" id="KW-1185">Reference proteome</keyword>
<feature type="compositionally biased region" description="Acidic residues" evidence="8">
    <location>
        <begin position="282"/>
        <end position="297"/>
    </location>
</feature>
<dbReference type="PANTHER" id="PTHR18916">
    <property type="entry name" value="DYNACTIN 1-RELATED MICROTUBULE-BINDING"/>
    <property type="match status" value="1"/>
</dbReference>
<dbReference type="EMBL" id="ASPP01005087">
    <property type="protein sequence ID" value="ETO31191.1"/>
    <property type="molecule type" value="Genomic_DNA"/>
</dbReference>
<keyword evidence="3" id="KW-0493">Microtubule</keyword>
<dbReference type="GO" id="GO:0030286">
    <property type="term" value="C:dynein complex"/>
    <property type="evidence" value="ECO:0007669"/>
    <property type="project" value="UniProtKB-KW"/>
</dbReference>
<feature type="domain" description="CAP-Gly" evidence="9">
    <location>
        <begin position="1"/>
        <end position="35"/>
    </location>
</feature>
<evidence type="ECO:0000256" key="4">
    <source>
        <dbReference type="ARBA" id="ARBA00023017"/>
    </source>
</evidence>
<feature type="domain" description="CAP-Gly" evidence="9">
    <location>
        <begin position="442"/>
        <end position="485"/>
    </location>
</feature>
<evidence type="ECO:0000256" key="2">
    <source>
        <dbReference type="ARBA" id="ARBA00022490"/>
    </source>
</evidence>
<sequence>MVGIELDEWSLNGNDGSVDGKRYFDCRDSRGYFCAKRHIAENMGPTSLQSANASKGVGIADDDDWIDPRNKNIKAGDRVELDRGRKGVVKWIGVTDFSRGEEMLGIELDDWWINGHDGSQDGQKYFQVHYKKKTKKNGLLTLYYHICVCVSIQCAENRGYFARRRSVANIIVKDVKEDPVSKEINRRKKRIFRLRKHLQDIEKYEKRLANKESLHKNQIEKIGRKDQFKEELHHLETAPPPTLQDLTREKQYEEDTRPVNGSDDEMSLDDIKKAIEDKERESEEEAEVNEDEDEDGDENNKAEHGRAKSMVVNFVDVAVGDRVRILGNKTGVVRYLGDVEFSNEKLIGIELDSWHPNATDGTVRGKTYFKVTFNLFEKKKSLIIVEFCFDVGKQTDGGNDNDLDDEDETTPPPQAPLPKIHFKIGDYVKLSRGKSGVVKYIGETDFTKGEIIGLELDTWNPCGHNGTVRGKKYFEANVGRGHFTRRGSISQVVIPLVKPLDPKTSNTTFQLKPFKPDDRIAFVNGGATGVIKYIGYPPFAEGEVFGIELDEWSANAHDGSANGDIIFDTLPGRGIFARRDEIEKFDPEKKKLEEAKVQLKIGDKVNLTKNRSGVVKYIGSDHLTDQEIIGIELDVWIPGAHDGLYNQYRYFQVLFLILFLLRNICLKSKDVYQLRCPKGRGIFAKRSSIVTIQSVPEVETRATDDSDDEREENKYSIGQRVQIDMGKKG</sequence>
<dbReference type="SMART" id="SM01052">
    <property type="entry name" value="CAP_GLY"/>
    <property type="match status" value="6"/>
</dbReference>